<name>A0AAW0FTB3_9APHY</name>
<sequence length="60" mass="6456">MAHSFRIVLLTSAILYFSYAVAAPVKRFECDSLSDAHAVSSTEASIPSLTSCLDLDSLFS</sequence>
<accession>A0AAW0FTB3</accession>
<comment type="caution">
    <text evidence="2">The sequence shown here is derived from an EMBL/GenBank/DDBJ whole genome shotgun (WGS) entry which is preliminary data.</text>
</comment>
<keyword evidence="1" id="KW-0732">Signal</keyword>
<feature type="signal peptide" evidence="1">
    <location>
        <begin position="1"/>
        <end position="22"/>
    </location>
</feature>
<dbReference type="AlphaFoldDB" id="A0AAW0FTB3"/>
<gene>
    <name evidence="2" type="ORF">QCA50_015581</name>
</gene>
<evidence type="ECO:0000313" key="3">
    <source>
        <dbReference type="Proteomes" id="UP001385951"/>
    </source>
</evidence>
<evidence type="ECO:0000313" key="2">
    <source>
        <dbReference type="EMBL" id="KAK7681489.1"/>
    </source>
</evidence>
<feature type="chain" id="PRO_5043564407" evidence="1">
    <location>
        <begin position="23"/>
        <end position="60"/>
    </location>
</feature>
<proteinExistence type="predicted"/>
<organism evidence="2 3">
    <name type="scientific">Cerrena zonata</name>
    <dbReference type="NCBI Taxonomy" id="2478898"/>
    <lineage>
        <taxon>Eukaryota</taxon>
        <taxon>Fungi</taxon>
        <taxon>Dikarya</taxon>
        <taxon>Basidiomycota</taxon>
        <taxon>Agaricomycotina</taxon>
        <taxon>Agaricomycetes</taxon>
        <taxon>Polyporales</taxon>
        <taxon>Cerrenaceae</taxon>
        <taxon>Cerrena</taxon>
    </lineage>
</organism>
<keyword evidence="3" id="KW-1185">Reference proteome</keyword>
<dbReference type="EMBL" id="JASBNA010000041">
    <property type="protein sequence ID" value="KAK7681489.1"/>
    <property type="molecule type" value="Genomic_DNA"/>
</dbReference>
<protein>
    <submittedName>
        <fullName evidence="2">Uncharacterized protein</fullName>
    </submittedName>
</protein>
<dbReference type="Proteomes" id="UP001385951">
    <property type="component" value="Unassembled WGS sequence"/>
</dbReference>
<evidence type="ECO:0000256" key="1">
    <source>
        <dbReference type="SAM" id="SignalP"/>
    </source>
</evidence>
<reference evidence="2 3" key="1">
    <citation type="submission" date="2022-09" db="EMBL/GenBank/DDBJ databases">
        <authorList>
            <person name="Palmer J.M."/>
        </authorList>
    </citation>
    <scope>NUCLEOTIDE SEQUENCE [LARGE SCALE GENOMIC DNA]</scope>
    <source>
        <strain evidence="2 3">DSM 7382</strain>
    </source>
</reference>